<dbReference type="AlphaFoldDB" id="A0A1R3GL67"/>
<accession>A0A1R3GL67</accession>
<sequence length="40" mass="4604">MDGVWRDDEVAIICESSRDFFFFSERDLPLKVGSLNPVGR</sequence>
<name>A0A1R3GL67_9ROSI</name>
<keyword evidence="2" id="KW-1185">Reference proteome</keyword>
<gene>
    <name evidence="1" type="ORF">COLO4_34362</name>
</gene>
<comment type="caution">
    <text evidence="1">The sequence shown here is derived from an EMBL/GenBank/DDBJ whole genome shotgun (WGS) entry which is preliminary data.</text>
</comment>
<protein>
    <submittedName>
        <fullName evidence="1">Uncharacterized protein</fullName>
    </submittedName>
</protein>
<dbReference type="EMBL" id="AWUE01022323">
    <property type="protein sequence ID" value="OMO58823.1"/>
    <property type="molecule type" value="Genomic_DNA"/>
</dbReference>
<dbReference type="Proteomes" id="UP000187203">
    <property type="component" value="Unassembled WGS sequence"/>
</dbReference>
<organism evidence="1 2">
    <name type="scientific">Corchorus olitorius</name>
    <dbReference type="NCBI Taxonomy" id="93759"/>
    <lineage>
        <taxon>Eukaryota</taxon>
        <taxon>Viridiplantae</taxon>
        <taxon>Streptophyta</taxon>
        <taxon>Embryophyta</taxon>
        <taxon>Tracheophyta</taxon>
        <taxon>Spermatophyta</taxon>
        <taxon>Magnoliopsida</taxon>
        <taxon>eudicotyledons</taxon>
        <taxon>Gunneridae</taxon>
        <taxon>Pentapetalae</taxon>
        <taxon>rosids</taxon>
        <taxon>malvids</taxon>
        <taxon>Malvales</taxon>
        <taxon>Malvaceae</taxon>
        <taxon>Grewioideae</taxon>
        <taxon>Apeibeae</taxon>
        <taxon>Corchorus</taxon>
    </lineage>
</organism>
<evidence type="ECO:0000313" key="1">
    <source>
        <dbReference type="EMBL" id="OMO58823.1"/>
    </source>
</evidence>
<proteinExistence type="predicted"/>
<reference evidence="2" key="1">
    <citation type="submission" date="2013-09" db="EMBL/GenBank/DDBJ databases">
        <title>Corchorus olitorius genome sequencing.</title>
        <authorList>
            <person name="Alam M."/>
            <person name="Haque M.S."/>
            <person name="Islam M.S."/>
            <person name="Emdad E.M."/>
            <person name="Islam M.M."/>
            <person name="Ahmed B."/>
            <person name="Halim A."/>
            <person name="Hossen Q.M.M."/>
            <person name="Hossain M.Z."/>
            <person name="Ahmed R."/>
            <person name="Khan M.M."/>
            <person name="Islam R."/>
            <person name="Rashid M.M."/>
            <person name="Khan S.A."/>
            <person name="Rahman M.S."/>
            <person name="Alam M."/>
            <person name="Yahiya A.S."/>
            <person name="Khan M.S."/>
            <person name="Azam M.S."/>
            <person name="Haque T."/>
            <person name="Lashkar M.Z.H."/>
            <person name="Akhand A.I."/>
            <person name="Morshed G."/>
            <person name="Roy S."/>
            <person name="Uddin K.S."/>
            <person name="Rabeya T."/>
            <person name="Hossain A.S."/>
            <person name="Chowdhury A."/>
            <person name="Snigdha A.R."/>
            <person name="Mortoza M.S."/>
            <person name="Matin S.A."/>
            <person name="Hoque S.M.E."/>
            <person name="Islam M.K."/>
            <person name="Roy D.K."/>
            <person name="Haider R."/>
            <person name="Moosa M.M."/>
            <person name="Elias S.M."/>
            <person name="Hasan A.M."/>
            <person name="Jahan S."/>
            <person name="Shafiuddin M."/>
            <person name="Mahmood N."/>
            <person name="Shommy N.S."/>
        </authorList>
    </citation>
    <scope>NUCLEOTIDE SEQUENCE [LARGE SCALE GENOMIC DNA]</scope>
    <source>
        <strain evidence="2">cv. O-4</strain>
    </source>
</reference>
<evidence type="ECO:0000313" key="2">
    <source>
        <dbReference type="Proteomes" id="UP000187203"/>
    </source>
</evidence>